<evidence type="ECO:0000313" key="3">
    <source>
        <dbReference type="EMBL" id="AGX27821.1"/>
    </source>
</evidence>
<evidence type="ECO:0000256" key="2">
    <source>
        <dbReference type="SAM" id="SignalP"/>
    </source>
</evidence>
<geneLocation type="mitochondrion" evidence="3"/>
<feature type="chain" id="PRO_5004780461" evidence="2">
    <location>
        <begin position="33"/>
        <end position="86"/>
    </location>
</feature>
<reference evidence="3" key="2">
    <citation type="submission" date="2013-03" db="EMBL/GenBank/DDBJ databases">
        <authorList>
            <person name="Huang X."/>
            <person name="Wu X."/>
            <person name="Zhou C."/>
            <person name="Ouyang S."/>
        </authorList>
    </citation>
    <scope>NUCLEOTIDE SEQUENCE</scope>
</reference>
<name>V9PBQ9_9BIVA</name>
<dbReference type="EMBL" id="KC848654">
    <property type="protein sequence ID" value="AGX27821.1"/>
    <property type="molecule type" value="Genomic_DNA"/>
</dbReference>
<keyword evidence="2" id="KW-0732">Signal</keyword>
<feature type="compositionally biased region" description="Polar residues" evidence="1">
    <location>
        <begin position="69"/>
        <end position="86"/>
    </location>
</feature>
<feature type="region of interest" description="Disordered" evidence="1">
    <location>
        <begin position="31"/>
        <end position="86"/>
    </location>
</feature>
<protein>
    <submittedName>
        <fullName evidence="3">F-ORF</fullName>
    </submittedName>
</protein>
<sequence length="86" mass="9353">MHPKMTNFLAISLALTFMTLLYSPWLTQTTWAMDPPPATSTEIHNPSPNGSGDTTIPSNPGNYPVIASQKHTNITQPTTSQQAMNP</sequence>
<proteinExistence type="predicted"/>
<keyword evidence="3" id="KW-0496">Mitochondrion</keyword>
<reference evidence="3" key="1">
    <citation type="journal article" date="2013" name="PLoS ONE">
        <title>The Complete Maternally and Paternally Inherited Mitochondrial Genomes of the Endangered Freshwater Mussel Solenaia carinatus (Bivalvia: Unionidae) and Implications for Unionidae Taxonomy.</title>
        <authorList>
            <person name="Huang X.C."/>
            <person name="Rong J."/>
            <person name="Liu Y."/>
            <person name="Zhang M.H."/>
            <person name="Wan Y."/>
            <person name="Ouyang S."/>
            <person name="Zhou C.H."/>
            <person name="Wu X.P."/>
        </authorList>
    </citation>
    <scope>NUCLEOTIDE SEQUENCE</scope>
</reference>
<organism evidence="3">
    <name type="scientific">Solenaia carinata</name>
    <dbReference type="NCBI Taxonomy" id="1903492"/>
    <lineage>
        <taxon>Eukaryota</taxon>
        <taxon>Metazoa</taxon>
        <taxon>Spiralia</taxon>
        <taxon>Lophotrochozoa</taxon>
        <taxon>Mollusca</taxon>
        <taxon>Bivalvia</taxon>
        <taxon>Autobranchia</taxon>
        <taxon>Heteroconchia</taxon>
        <taxon>Palaeoheterodonta</taxon>
        <taxon>Unionida</taxon>
        <taxon>Unionoidea</taxon>
        <taxon>Unionidae</taxon>
        <taxon>Gonideinae</taxon>
        <taxon>Solenaia</taxon>
    </lineage>
</organism>
<feature type="signal peptide" evidence="2">
    <location>
        <begin position="1"/>
        <end position="32"/>
    </location>
</feature>
<dbReference type="RefSeq" id="YP_008994170.1">
    <property type="nucleotide sequence ID" value="NC_023250.1"/>
</dbReference>
<dbReference type="AlphaFoldDB" id="V9PBQ9"/>
<accession>V9PBQ9</accession>
<evidence type="ECO:0000256" key="1">
    <source>
        <dbReference type="SAM" id="MobiDB-lite"/>
    </source>
</evidence>
<feature type="compositionally biased region" description="Polar residues" evidence="1">
    <location>
        <begin position="39"/>
        <end position="61"/>
    </location>
</feature>